<name>A0A160PQV9_9CORY</name>
<dbReference type="AlphaFoldDB" id="A0A160PQV9"/>
<dbReference type="KEGG" id="csur:N24_1702"/>
<dbReference type="Proteomes" id="UP000218244">
    <property type="component" value="Chromosome"/>
</dbReference>
<sequence length="649" mass="72537">MAEIKLEDFGEIGELPTLIPGLKDHYLLPVLVQTISEFYSAKAISLPSEIAKSLVKVICEGKRPAIFRDIADSILQSASLLEDLGSDFAMKVLDLAKPPLSSASPIESLLAADALEVATELRIRQYCERWDLYALLSSYDATTGPLSDQNYPRAVLRSILSCVEYWPEADDFVKVLKQITGMEVASPEGHNWFSPLNDSDSGIVLSKIEMLRAFRSQDREQVLTHLKNASRYLRPARSENRQRADINAWDGVLTLLTQLITSGRVEDLDIIDSIREDARELIHLDPRRYHWLGNRVAAVNQAWTQFSTQLNFAQNQFLEPSWYRAAETIHSIVNFYRVSSSTTMFCRAEDGKSLHKIIAPILEGGFADSTALLKHLQDHVAELKFKIETSGLNQDDSNELQAAEQLLANVLARFTLDQDEYPKLKIVNQNAMGEETPVKSDRILAAVNRRMAVENFSLGSLVADDAYEKIRAGFSCSPDYVDRVAEATDLVAGLLVRFVWDRNQLGESDVPYLYDQTAIEEDLATDLHNFLRASGSLGSITTEIRRVGGGRVDIQFGFPGFNLYVELKVDSTKIPLKDKQAYLRQAASYTVVDQRISFLVVLRLVSEKKMVPPHFSNAIEVISISDSDGKSRHVGVFELAGARTKPSSM</sequence>
<reference evidence="1 2" key="1">
    <citation type="submission" date="2016-02" db="EMBL/GenBank/DDBJ databases">
        <title>Corynebacterium glutamicum N24 whole genome sequencing project.</title>
        <authorList>
            <person name="Matsutani M."/>
            <person name="Nangtapong N."/>
            <person name="Yakushi T."/>
            <person name="Matsushita K."/>
        </authorList>
    </citation>
    <scope>NUCLEOTIDE SEQUENCE [LARGE SCALE GENOMIC DNA]</scope>
    <source>
        <strain evidence="1 2">N24</strain>
    </source>
</reference>
<accession>A0A160PQV9</accession>
<organism evidence="1 2">
    <name type="scientific">Corynebacterium suranareeae</name>
    <dbReference type="NCBI Taxonomy" id="2506452"/>
    <lineage>
        <taxon>Bacteria</taxon>
        <taxon>Bacillati</taxon>
        <taxon>Actinomycetota</taxon>
        <taxon>Actinomycetes</taxon>
        <taxon>Mycobacteriales</taxon>
        <taxon>Corynebacteriaceae</taxon>
        <taxon>Corynebacterium</taxon>
    </lineage>
</organism>
<dbReference type="EMBL" id="AP017369">
    <property type="protein sequence ID" value="BAU95964.1"/>
    <property type="molecule type" value="Genomic_DNA"/>
</dbReference>
<evidence type="ECO:0000313" key="2">
    <source>
        <dbReference type="Proteomes" id="UP000218244"/>
    </source>
</evidence>
<evidence type="ECO:0000313" key="1">
    <source>
        <dbReference type="EMBL" id="BAU95964.1"/>
    </source>
</evidence>
<protein>
    <submittedName>
        <fullName evidence="1">Uncharacterized protein</fullName>
    </submittedName>
</protein>
<dbReference type="RefSeq" id="WP_096456103.1">
    <property type="nucleotide sequence ID" value="NZ_AP017369.1"/>
</dbReference>
<gene>
    <name evidence="1" type="ORF">N24_1702</name>
</gene>
<keyword evidence="2" id="KW-1185">Reference proteome</keyword>
<proteinExistence type="predicted"/>